<dbReference type="RefSeq" id="WP_115896490.1">
    <property type="nucleotide sequence ID" value="NZ_QUNG01000002.1"/>
</dbReference>
<reference evidence="2 3" key="1">
    <citation type="submission" date="2018-08" db="EMBL/GenBank/DDBJ databases">
        <title>Genomic Encyclopedia of Type Strains, Phase III (KMG-III): the genomes of soil and plant-associated and newly described type strains.</title>
        <authorList>
            <person name="Whitman W."/>
        </authorList>
    </citation>
    <scope>NUCLEOTIDE SEQUENCE [LARGE SCALE GENOMIC DNA]</scope>
    <source>
        <strain evidence="2 3">CECT 7375</strain>
    </source>
</reference>
<dbReference type="EMBL" id="QUNG01000002">
    <property type="protein sequence ID" value="REG85708.1"/>
    <property type="molecule type" value="Genomic_DNA"/>
</dbReference>
<dbReference type="Pfam" id="PF20408">
    <property type="entry name" value="Abhydrolase_11"/>
    <property type="match status" value="1"/>
</dbReference>
<sequence length="198" mass="22236">MSRLPIYFAHGAGAGHQSSDFLQLFASTLIKQHARPVIPVTFDYMKQQEQTGKKRPPSKFASLVPEFIEQISSEEKVIVAGKSMGGRVASQLSQQSNVKAIVCLGFPFYPPGKQEKNRLSFLAEVSVPCLIIQGTRDALGKPDWVNEQVFNDHIEIRWYQGADHDFKTLKKQNLTQQQVIDDLSHLIETWLASHGLDC</sequence>
<name>A0A3E0DRM1_9GAMM</name>
<evidence type="ECO:0000313" key="2">
    <source>
        <dbReference type="EMBL" id="REG85708.1"/>
    </source>
</evidence>
<dbReference type="InterPro" id="IPR029058">
    <property type="entry name" value="AB_hydrolase_fold"/>
</dbReference>
<evidence type="ECO:0000259" key="1">
    <source>
        <dbReference type="Pfam" id="PF20408"/>
    </source>
</evidence>
<accession>A0A3E0DRM1</accession>
<organism evidence="2 3">
    <name type="scientific">Marinomonas pollencensis</name>
    <dbReference type="NCBI Taxonomy" id="491954"/>
    <lineage>
        <taxon>Bacteria</taxon>
        <taxon>Pseudomonadati</taxon>
        <taxon>Pseudomonadota</taxon>
        <taxon>Gammaproteobacteria</taxon>
        <taxon>Oceanospirillales</taxon>
        <taxon>Oceanospirillaceae</taxon>
        <taxon>Marinomonas</taxon>
    </lineage>
</organism>
<dbReference type="PANTHER" id="PTHR13136:SF11">
    <property type="entry name" value="TESTIS-EXPRESSED PROTEIN 30"/>
    <property type="match status" value="1"/>
</dbReference>
<dbReference type="InterPro" id="IPR046879">
    <property type="entry name" value="KANL3/Tex30_Abhydrolase"/>
</dbReference>
<protein>
    <recommendedName>
        <fullName evidence="1">KANL3/Tex30 alpha/beta hydrolase-like domain-containing protein</fullName>
    </recommendedName>
</protein>
<dbReference type="SUPFAM" id="SSF53474">
    <property type="entry name" value="alpha/beta-Hydrolases"/>
    <property type="match status" value="1"/>
</dbReference>
<comment type="caution">
    <text evidence="2">The sequence shown here is derived from an EMBL/GenBank/DDBJ whole genome shotgun (WGS) entry which is preliminary data.</text>
</comment>
<gene>
    <name evidence="2" type="ORF">DFP81_102241</name>
</gene>
<dbReference type="Proteomes" id="UP000256542">
    <property type="component" value="Unassembled WGS sequence"/>
</dbReference>
<dbReference type="InterPro" id="IPR026555">
    <property type="entry name" value="NSL3/Tex30"/>
</dbReference>
<evidence type="ECO:0000313" key="3">
    <source>
        <dbReference type="Proteomes" id="UP000256542"/>
    </source>
</evidence>
<dbReference type="Gene3D" id="3.40.50.1820">
    <property type="entry name" value="alpha/beta hydrolase"/>
    <property type="match status" value="1"/>
</dbReference>
<dbReference type="OrthoDB" id="652634at2"/>
<dbReference type="AlphaFoldDB" id="A0A3E0DRM1"/>
<proteinExistence type="predicted"/>
<keyword evidence="3" id="KW-1185">Reference proteome</keyword>
<dbReference type="PANTHER" id="PTHR13136">
    <property type="entry name" value="TESTIS DEVELOPMENT PROTEIN PRTD"/>
    <property type="match status" value="1"/>
</dbReference>
<feature type="domain" description="KANL3/Tex30 alpha/beta hydrolase-like" evidence="1">
    <location>
        <begin position="6"/>
        <end position="191"/>
    </location>
</feature>